<feature type="signal peptide" evidence="1">
    <location>
        <begin position="1"/>
        <end position="35"/>
    </location>
</feature>
<dbReference type="InterPro" id="IPR050490">
    <property type="entry name" value="Bact_solute-bd_prot1"/>
</dbReference>
<evidence type="ECO:0000313" key="3">
    <source>
        <dbReference type="Proteomes" id="UP000000214"/>
    </source>
</evidence>
<keyword evidence="2" id="KW-0813">Transport</keyword>
<keyword evidence="2" id="KW-0762">Sugar transport</keyword>
<dbReference type="Pfam" id="PF01547">
    <property type="entry name" value="SBP_bac_1"/>
    <property type="match status" value="1"/>
</dbReference>
<dbReference type="PATRIC" id="fig|1171373.8.peg.3146"/>
<dbReference type="HOGENOM" id="CLU_031285_12_3_11"/>
<keyword evidence="1" id="KW-0732">Signal</keyword>
<dbReference type="SUPFAM" id="SSF53850">
    <property type="entry name" value="Periplasmic binding protein-like II"/>
    <property type="match status" value="1"/>
</dbReference>
<feature type="chain" id="PRO_5039197112" evidence="1">
    <location>
        <begin position="36"/>
        <end position="431"/>
    </location>
</feature>
<reference evidence="2 3" key="1">
    <citation type="journal article" date="2012" name="BMC Genomics">
        <title>The genome sequence of Propionibacterium acidipropionici provides insights into its biotechnological and industrial potential.</title>
        <authorList>
            <person name="Parizzi L.P."/>
            <person name="Grassi M.C."/>
            <person name="Llerena L.A."/>
            <person name="Carazzolle M.F."/>
            <person name="Queiroz V.L."/>
            <person name="Lunardi I."/>
            <person name="Zeidler A.F."/>
            <person name="Teixeira P.J."/>
            <person name="Mieczkowski P."/>
            <person name="Rincones J."/>
            <person name="Pereira G.A."/>
        </authorList>
    </citation>
    <scope>NUCLEOTIDE SEQUENCE [LARGE SCALE GENOMIC DNA]</scope>
    <source>
        <strain evidence="3">ATCC 4875 / DSM 20272 / JCM 6432 / NBRC 12425 / NCIMB 8070</strain>
    </source>
</reference>
<dbReference type="GeneID" id="88084614"/>
<dbReference type="KEGG" id="pbo:PACID_31980"/>
<accession>K7S0T4</accession>
<dbReference type="eggNOG" id="COG1653">
    <property type="taxonomic scope" value="Bacteria"/>
</dbReference>
<dbReference type="EMBL" id="CP003493">
    <property type="protein sequence ID" value="AFV90958.1"/>
    <property type="molecule type" value="Genomic_DNA"/>
</dbReference>
<dbReference type="STRING" id="1171373.PACID_31980"/>
<dbReference type="Gene3D" id="3.40.190.10">
    <property type="entry name" value="Periplasmic binding protein-like II"/>
    <property type="match status" value="2"/>
</dbReference>
<evidence type="ECO:0000313" key="2">
    <source>
        <dbReference type="EMBL" id="AFV90958.1"/>
    </source>
</evidence>
<dbReference type="Proteomes" id="UP000000214">
    <property type="component" value="Chromosome"/>
</dbReference>
<dbReference type="PANTHER" id="PTHR43649">
    <property type="entry name" value="ARABINOSE-BINDING PROTEIN-RELATED"/>
    <property type="match status" value="1"/>
</dbReference>
<organism evidence="2 3">
    <name type="scientific">Acidipropionibacterium acidipropionici (strain ATCC 4875 / DSM 20272 / JCM 6432 / NBRC 12425 / NCIMB 8070 / 4)</name>
    <name type="common">Propionibacterium acidipropionici</name>
    <dbReference type="NCBI Taxonomy" id="1171373"/>
    <lineage>
        <taxon>Bacteria</taxon>
        <taxon>Bacillati</taxon>
        <taxon>Actinomycetota</taxon>
        <taxon>Actinomycetes</taxon>
        <taxon>Propionibacteriales</taxon>
        <taxon>Propionibacteriaceae</taxon>
        <taxon>Acidipropionibacterium</taxon>
    </lineage>
</organism>
<proteinExistence type="predicted"/>
<dbReference type="InterPro" id="IPR006059">
    <property type="entry name" value="SBP"/>
</dbReference>
<protein>
    <submittedName>
        <fullName evidence="2">ABC-type sugar transport system, periplasmic component</fullName>
    </submittedName>
</protein>
<dbReference type="RefSeq" id="WP_015071852.1">
    <property type="nucleotide sequence ID" value="NC_019395.1"/>
</dbReference>
<gene>
    <name evidence="2" type="ordered locus">PACID_31980</name>
</gene>
<dbReference type="AlphaFoldDB" id="K7S0T4"/>
<name>K7S0T4_ACIA4</name>
<evidence type="ECO:0000256" key="1">
    <source>
        <dbReference type="SAM" id="SignalP"/>
    </source>
</evidence>
<sequence>MSSVASPAGKHRFRRPLTKALVSLLAAVMTGLTVAGCSAGGQTKIVFAFNKREAIPFMTQVVKEYNASQSKVRVTMDTSGIGTTAAGFVRGNPPDFLLANFNNQAARYVTHCSVTDLSDTDAAKRIRPDVKTLVNQVGVCPGRTSAVPYSIMAAGVLYNKDIFAKYNLQVPTTWDELIAVCKKLQAAGVTPFYGTLFDSWTVSQGWFDYAAGGSVDLKSFFASMDKEGKDVGPDSAVSFQKDFLPGMEKMMQLVKTYTNKDANSKIYGDGNTAMANGKAAMYLQGPWAFSEISKTNDKAPLGTFPLPMTNDASDLKVAVNVDLAAMIPEQSTHQAEAKDFMDFLFQKKRIDAYNASQLGYGPTTDAAKVTDPRIAGLRSYYEGGKFYAGPSYVIPQAIPITNLSQSIVLGSDPKTVLATIDADWARFSRRQ</sequence>